<organism evidence="2 4">
    <name type="scientific">Streptococcus suis</name>
    <dbReference type="NCBI Taxonomy" id="1307"/>
    <lineage>
        <taxon>Bacteria</taxon>
        <taxon>Bacillati</taxon>
        <taxon>Bacillota</taxon>
        <taxon>Bacilli</taxon>
        <taxon>Lactobacillales</taxon>
        <taxon>Streptococcaceae</taxon>
        <taxon>Streptococcus</taxon>
    </lineage>
</organism>
<evidence type="ECO:0000313" key="1">
    <source>
        <dbReference type="EMBL" id="CYV04147.1"/>
    </source>
</evidence>
<evidence type="ECO:0000313" key="3">
    <source>
        <dbReference type="Proteomes" id="UP000072618"/>
    </source>
</evidence>
<name>A0A123U822_STRSU</name>
<evidence type="ECO:0000313" key="2">
    <source>
        <dbReference type="EMBL" id="CYW10102.1"/>
    </source>
</evidence>
<dbReference type="EMBL" id="FIGJ01000032">
    <property type="protein sequence ID" value="CYV04147.1"/>
    <property type="molecule type" value="Genomic_DNA"/>
</dbReference>
<dbReference type="Proteomes" id="UP000073388">
    <property type="component" value="Unassembled WGS sequence"/>
</dbReference>
<gene>
    <name evidence="1" type="ORF">ERS132394_02105</name>
    <name evidence="2" type="ORF">ERS132461_01283</name>
</gene>
<evidence type="ECO:0000313" key="4">
    <source>
        <dbReference type="Proteomes" id="UP000073388"/>
    </source>
</evidence>
<dbReference type="AlphaFoldDB" id="A0A123U822"/>
<accession>A0A123U822</accession>
<sequence length="48" mass="6026">MVVPKFRVWDVHNKKMFTESELVIWNGNVYANDYQNYSHQRQPWERRQ</sequence>
<dbReference type="EMBL" id="FIIX01000026">
    <property type="protein sequence ID" value="CYW10102.1"/>
    <property type="molecule type" value="Genomic_DNA"/>
</dbReference>
<protein>
    <submittedName>
        <fullName evidence="2">Uncharacterized protein</fullName>
    </submittedName>
</protein>
<dbReference type="Proteomes" id="UP000072618">
    <property type="component" value="Unassembled WGS sequence"/>
</dbReference>
<proteinExistence type="predicted"/>
<reference evidence="3 4" key="1">
    <citation type="submission" date="2016-02" db="EMBL/GenBank/DDBJ databases">
        <authorList>
            <consortium name="Pathogen Informatics"/>
        </authorList>
    </citation>
    <scope>NUCLEOTIDE SEQUENCE [LARGE SCALE GENOMIC DNA]</scope>
    <source>
        <strain evidence="1 3">LSS32</strain>
        <strain evidence="2 4">LSS99</strain>
    </source>
</reference>
<dbReference type="RefSeq" id="WP_153308599.1">
    <property type="nucleotide sequence ID" value="NZ_CEEO01000008.1"/>
</dbReference>
<dbReference type="SUPFAM" id="SSF159006">
    <property type="entry name" value="YopX-like"/>
    <property type="match status" value="1"/>
</dbReference>